<name>A0A0D6LJ97_9BILA</name>
<dbReference type="AlphaFoldDB" id="A0A0D6LJ97"/>
<gene>
    <name evidence="3" type="ORF">ANCCEY_13213</name>
</gene>
<feature type="compositionally biased region" description="Basic and acidic residues" evidence="1">
    <location>
        <begin position="7"/>
        <end position="31"/>
    </location>
</feature>
<evidence type="ECO:0000313" key="4">
    <source>
        <dbReference type="Proteomes" id="UP000054495"/>
    </source>
</evidence>
<dbReference type="InterPro" id="IPR006202">
    <property type="entry name" value="Neur_chan_lig-bd"/>
</dbReference>
<dbReference type="EMBL" id="KE125601">
    <property type="protein sequence ID" value="EPB67692.1"/>
    <property type="molecule type" value="Genomic_DNA"/>
</dbReference>
<protein>
    <recommendedName>
        <fullName evidence="2">Neurotransmitter-gated ion-channel ligand-binding domain-containing protein</fullName>
    </recommendedName>
</protein>
<reference evidence="3 4" key="1">
    <citation type="submission" date="2013-05" db="EMBL/GenBank/DDBJ databases">
        <title>Draft genome of the parasitic nematode Anyclostoma ceylanicum.</title>
        <authorList>
            <person name="Mitreva M."/>
        </authorList>
    </citation>
    <scope>NUCLEOTIDE SEQUENCE [LARGE SCALE GENOMIC DNA]</scope>
</reference>
<dbReference type="Pfam" id="PF02931">
    <property type="entry name" value="Neur_chan_LBD"/>
    <property type="match status" value="1"/>
</dbReference>
<dbReference type="SUPFAM" id="SSF63712">
    <property type="entry name" value="Nicotinic receptor ligand binding domain-like"/>
    <property type="match status" value="1"/>
</dbReference>
<dbReference type="Gene3D" id="2.70.170.10">
    <property type="entry name" value="Neurotransmitter-gated ion-channel ligand-binding domain"/>
    <property type="match status" value="1"/>
</dbReference>
<accession>A0A0D6LJ97</accession>
<keyword evidence="4" id="KW-1185">Reference proteome</keyword>
<evidence type="ECO:0000259" key="2">
    <source>
        <dbReference type="Pfam" id="PF02931"/>
    </source>
</evidence>
<feature type="region of interest" description="Disordered" evidence="1">
    <location>
        <begin position="1"/>
        <end position="31"/>
    </location>
</feature>
<dbReference type="Proteomes" id="UP000054495">
    <property type="component" value="Unassembled WGS sequence"/>
</dbReference>
<feature type="domain" description="Neurotransmitter-gated ion-channel ligand-binding" evidence="2">
    <location>
        <begin position="36"/>
        <end position="101"/>
    </location>
</feature>
<evidence type="ECO:0000256" key="1">
    <source>
        <dbReference type="SAM" id="MobiDB-lite"/>
    </source>
</evidence>
<proteinExistence type="predicted"/>
<dbReference type="InterPro" id="IPR036734">
    <property type="entry name" value="Neur_chan_lig-bd_sf"/>
</dbReference>
<organism evidence="3 4">
    <name type="scientific">Ancylostoma ceylanicum</name>
    <dbReference type="NCBI Taxonomy" id="53326"/>
    <lineage>
        <taxon>Eukaryota</taxon>
        <taxon>Metazoa</taxon>
        <taxon>Ecdysozoa</taxon>
        <taxon>Nematoda</taxon>
        <taxon>Chromadorea</taxon>
        <taxon>Rhabditida</taxon>
        <taxon>Rhabditina</taxon>
        <taxon>Rhabditomorpha</taxon>
        <taxon>Strongyloidea</taxon>
        <taxon>Ancylostomatidae</taxon>
        <taxon>Ancylostomatinae</taxon>
        <taxon>Ancylostoma</taxon>
    </lineage>
</organism>
<sequence>MVWSSGKRIDHDVKDSNQESKSEQQHSNEKLENNVSKLLDKLVASHDRRIRPNYGGPPIEVNITAHITTISAITEVSMDYTLDLYLRQIWKDPRLAWESDVQSSLTIGEQLHGLCSHYDTGAGLCANAALLFKPPDCINYRSFLW</sequence>
<dbReference type="GO" id="GO:0005230">
    <property type="term" value="F:extracellular ligand-gated monoatomic ion channel activity"/>
    <property type="evidence" value="ECO:0007669"/>
    <property type="project" value="InterPro"/>
</dbReference>
<dbReference type="GO" id="GO:0016020">
    <property type="term" value="C:membrane"/>
    <property type="evidence" value="ECO:0007669"/>
    <property type="project" value="InterPro"/>
</dbReference>
<evidence type="ECO:0000313" key="3">
    <source>
        <dbReference type="EMBL" id="EPB67692.1"/>
    </source>
</evidence>